<gene>
    <name evidence="1" type="ORF">GCM10011342_29280</name>
</gene>
<dbReference type="Proteomes" id="UP000613582">
    <property type="component" value="Unassembled WGS sequence"/>
</dbReference>
<protein>
    <recommendedName>
        <fullName evidence="3">DUF3011 domain-containing protein</fullName>
    </recommendedName>
</protein>
<proteinExistence type="predicted"/>
<organism evidence="1 2">
    <name type="scientific">Aquisalinus flavus</name>
    <dbReference type="NCBI Taxonomy" id="1526572"/>
    <lineage>
        <taxon>Bacteria</taxon>
        <taxon>Pseudomonadati</taxon>
        <taxon>Pseudomonadota</taxon>
        <taxon>Alphaproteobacteria</taxon>
        <taxon>Parvularculales</taxon>
        <taxon>Parvularculaceae</taxon>
        <taxon>Aquisalinus</taxon>
    </lineage>
</organism>
<evidence type="ECO:0000313" key="2">
    <source>
        <dbReference type="Proteomes" id="UP000613582"/>
    </source>
</evidence>
<evidence type="ECO:0000313" key="1">
    <source>
        <dbReference type="EMBL" id="GGD18730.1"/>
    </source>
</evidence>
<sequence length="254" mass="28933">MEEFMTHTPTRPSAAKRFGLGAFSAALAGGLMILTGTASAQTLSVQVGSSNYDRDYRSGGSTRTVYCESDDMRYETCYLGGNVQRVYLQDRKSNSSCYEGRDWGYDRTRIWVRNGCRANFGVVYAGGYSGGYDRGYDRGYDNDRYDRPGYGYGRDDLSARRDAAVRSCIAVANSRLSNEGRYGYRFDKVNFATPDRDGYGWTVGLEYDYGRGYRSGDRDIVCKYERGQAWLTSYRYSGYDDRYDRDRDRGRGRH</sequence>
<comment type="caution">
    <text evidence="1">The sequence shown here is derived from an EMBL/GenBank/DDBJ whole genome shotgun (WGS) entry which is preliminary data.</text>
</comment>
<reference evidence="1" key="1">
    <citation type="journal article" date="2014" name="Int. J. Syst. Evol. Microbiol.">
        <title>Complete genome sequence of Corynebacterium casei LMG S-19264T (=DSM 44701T), isolated from a smear-ripened cheese.</title>
        <authorList>
            <consortium name="US DOE Joint Genome Institute (JGI-PGF)"/>
            <person name="Walter F."/>
            <person name="Albersmeier A."/>
            <person name="Kalinowski J."/>
            <person name="Ruckert C."/>
        </authorList>
    </citation>
    <scope>NUCLEOTIDE SEQUENCE</scope>
    <source>
        <strain evidence="1">CGMCC 1.12921</strain>
    </source>
</reference>
<dbReference type="Pfam" id="PF11218">
    <property type="entry name" value="DUF3011"/>
    <property type="match status" value="1"/>
</dbReference>
<name>A0A8J2Y751_9PROT</name>
<dbReference type="EMBL" id="BMGH01000002">
    <property type="protein sequence ID" value="GGD18730.1"/>
    <property type="molecule type" value="Genomic_DNA"/>
</dbReference>
<dbReference type="AlphaFoldDB" id="A0A8J2Y751"/>
<keyword evidence="2" id="KW-1185">Reference proteome</keyword>
<reference evidence="1" key="2">
    <citation type="submission" date="2020-09" db="EMBL/GenBank/DDBJ databases">
        <authorList>
            <person name="Sun Q."/>
            <person name="Zhou Y."/>
        </authorList>
    </citation>
    <scope>NUCLEOTIDE SEQUENCE</scope>
    <source>
        <strain evidence="1">CGMCC 1.12921</strain>
    </source>
</reference>
<dbReference type="InterPro" id="IPR021381">
    <property type="entry name" value="DUF3011"/>
</dbReference>
<evidence type="ECO:0008006" key="3">
    <source>
        <dbReference type="Google" id="ProtNLM"/>
    </source>
</evidence>
<accession>A0A8J2Y751</accession>